<dbReference type="STRING" id="1147123.SAMN05443428_11729"/>
<dbReference type="PANTHER" id="PTHR40056">
    <property type="entry name" value="HYPOTHETICAL CYTOSOLIC PROTEIN"/>
    <property type="match status" value="1"/>
</dbReference>
<evidence type="ECO:0000313" key="2">
    <source>
        <dbReference type="Proteomes" id="UP000190105"/>
    </source>
</evidence>
<keyword evidence="2" id="KW-1185">Reference proteome</keyword>
<accession>A0A1T4XZW2</accession>
<sequence length="189" mass="22257">MNDIDKILEMAKGFNIIGYEDLPLYDLYLSQVTDFLNDKFDGNFTNNIIQNYIKSQIISKPEDGKKRGYTKDHIIQLILLSYMRPILSAEEIKDVFNLAFNDINISTDDILTWENTYKIFTELQKESLKNFTEKNKQIKEKLTKIIKENNINEENFERIFVFLTVLNLIAQASTCKKMAERIVDDYMKK</sequence>
<proteinExistence type="predicted"/>
<dbReference type="PANTHER" id="PTHR40056:SF1">
    <property type="entry name" value="DUF1836 DOMAIN-CONTAINING PROTEIN"/>
    <property type="match status" value="1"/>
</dbReference>
<dbReference type="RefSeq" id="WP_078697138.1">
    <property type="nucleotide sequence ID" value="NZ_FUYH01000017.1"/>
</dbReference>
<dbReference type="Pfam" id="PF08876">
    <property type="entry name" value="DUF1836"/>
    <property type="match status" value="1"/>
</dbReference>
<name>A0A1T4XZW2_9CLOT</name>
<gene>
    <name evidence="1" type="ORF">SAMN05443428_11729</name>
</gene>
<reference evidence="2" key="1">
    <citation type="submission" date="2017-02" db="EMBL/GenBank/DDBJ databases">
        <authorList>
            <person name="Varghese N."/>
            <person name="Submissions S."/>
        </authorList>
    </citation>
    <scope>NUCLEOTIDE SEQUENCE [LARGE SCALE GENOMIC DNA]</scope>
    <source>
        <strain evidence="2">USBA 833</strain>
    </source>
</reference>
<dbReference type="AlphaFoldDB" id="A0A1T4XZW2"/>
<evidence type="ECO:0008006" key="3">
    <source>
        <dbReference type="Google" id="ProtNLM"/>
    </source>
</evidence>
<dbReference type="InterPro" id="IPR014975">
    <property type="entry name" value="DUF1836"/>
</dbReference>
<evidence type="ECO:0000313" key="1">
    <source>
        <dbReference type="EMBL" id="SKA95070.1"/>
    </source>
</evidence>
<dbReference type="OrthoDB" id="1924246at2"/>
<dbReference type="EMBL" id="FUYH01000017">
    <property type="protein sequence ID" value="SKA95070.1"/>
    <property type="molecule type" value="Genomic_DNA"/>
</dbReference>
<protein>
    <recommendedName>
        <fullName evidence="3">DUF1836 domain-containing protein</fullName>
    </recommendedName>
</protein>
<dbReference type="Proteomes" id="UP000190105">
    <property type="component" value="Unassembled WGS sequence"/>
</dbReference>
<organism evidence="1 2">
    <name type="scientific">Caloramator quimbayensis</name>
    <dbReference type="NCBI Taxonomy" id="1147123"/>
    <lineage>
        <taxon>Bacteria</taxon>
        <taxon>Bacillati</taxon>
        <taxon>Bacillota</taxon>
        <taxon>Clostridia</taxon>
        <taxon>Eubacteriales</taxon>
        <taxon>Clostridiaceae</taxon>
        <taxon>Caloramator</taxon>
    </lineage>
</organism>